<evidence type="ECO:0000256" key="6">
    <source>
        <dbReference type="NCBIfam" id="TIGR01744"/>
    </source>
</evidence>
<evidence type="ECO:0000256" key="4">
    <source>
        <dbReference type="ARBA" id="ARBA00022726"/>
    </source>
</evidence>
<evidence type="ECO:0000256" key="2">
    <source>
        <dbReference type="ARBA" id="ARBA00022676"/>
    </source>
</evidence>
<keyword evidence="1 5" id="KW-0963">Cytoplasm</keyword>
<dbReference type="PANTHER" id="PTHR43864:SF1">
    <property type="entry name" value="XANTHINE PHOSPHORIBOSYLTRANSFERASE"/>
    <property type="match status" value="1"/>
</dbReference>
<keyword evidence="3 5" id="KW-0808">Transferase</keyword>
<sequence length="194" mass="21177">MQLLKDRIRKDGKIKSGDVLKVDSFLNHQMDIKLFVEIGKEFKRRFAGCEVNKILTIEASGIGIACIVAQYFDVPVVFAKKSKTKNIAGDVYTTQVESFTHGRTYDVMVSKEFLGAGDKVLLIDDFLANGKALEGLAAIVKDSGAELIGAGIVIEKGFQPGGDRLRAEGVKVESLAIVERMDETTGTICFRGDK</sequence>
<evidence type="ECO:0000256" key="5">
    <source>
        <dbReference type="HAMAP-Rule" id="MF_01184"/>
    </source>
</evidence>
<keyword evidence="4 5" id="KW-0660">Purine salvage</keyword>
<keyword evidence="2 5" id="KW-0328">Glycosyltransferase</keyword>
<evidence type="ECO:0000256" key="1">
    <source>
        <dbReference type="ARBA" id="ARBA00022490"/>
    </source>
</evidence>
<dbReference type="NCBIfam" id="TIGR01744">
    <property type="entry name" value="XPRTase"/>
    <property type="match status" value="1"/>
</dbReference>
<comment type="function">
    <text evidence="5">Converts the preformed base xanthine, a product of nucleic acid breakdown, to xanthosine 5'-monophosphate (XMP), so it can be reused for RNA or DNA synthesis.</text>
</comment>
<feature type="domain" description="Phosphoribosyltransferase" evidence="7">
    <location>
        <begin position="53"/>
        <end position="157"/>
    </location>
</feature>
<dbReference type="Gene3D" id="3.40.50.2020">
    <property type="match status" value="1"/>
</dbReference>
<reference evidence="8" key="1">
    <citation type="submission" date="2022-11" db="EMBL/GenBank/DDBJ databases">
        <title>Lacrimispora xylanolytica sy1, complete genome.</title>
        <authorList>
            <person name="Choi S."/>
        </authorList>
    </citation>
    <scope>NUCLEOTIDE SEQUENCE</scope>
    <source>
        <strain evidence="8">Sy1</strain>
    </source>
</reference>
<gene>
    <name evidence="5" type="primary">xpt</name>
    <name evidence="8" type="ORF">OW255_01330</name>
</gene>
<evidence type="ECO:0000259" key="7">
    <source>
        <dbReference type="Pfam" id="PF00156"/>
    </source>
</evidence>
<dbReference type="NCBIfam" id="NF006671">
    <property type="entry name" value="PRK09219.1"/>
    <property type="match status" value="1"/>
</dbReference>
<evidence type="ECO:0000256" key="3">
    <source>
        <dbReference type="ARBA" id="ARBA00022679"/>
    </source>
</evidence>
<dbReference type="GO" id="GO:0000310">
    <property type="term" value="F:xanthine phosphoribosyltransferase activity"/>
    <property type="evidence" value="ECO:0007669"/>
    <property type="project" value="UniProtKB-EC"/>
</dbReference>
<comment type="subcellular location">
    <subcellularLocation>
        <location evidence="5">Cytoplasm</location>
    </subcellularLocation>
</comment>
<name>A0ABY7ACJ8_9FIRM</name>
<dbReference type="HAMAP" id="MF_01184">
    <property type="entry name" value="XPRTase"/>
    <property type="match status" value="1"/>
</dbReference>
<feature type="binding site" evidence="5">
    <location>
        <position position="156"/>
    </location>
    <ligand>
        <name>xanthine</name>
        <dbReference type="ChEBI" id="CHEBI:17712"/>
    </ligand>
</feature>
<feature type="binding site" evidence="5">
    <location>
        <begin position="128"/>
        <end position="132"/>
    </location>
    <ligand>
        <name>5-phospho-alpha-D-ribose 1-diphosphate</name>
        <dbReference type="ChEBI" id="CHEBI:58017"/>
    </ligand>
</feature>
<dbReference type="EC" id="2.4.2.22" evidence="5 6"/>
<dbReference type="InterPro" id="IPR000836">
    <property type="entry name" value="PRTase_dom"/>
</dbReference>
<dbReference type="EMBL" id="CP113524">
    <property type="protein sequence ID" value="WAJ24197.1"/>
    <property type="molecule type" value="Genomic_DNA"/>
</dbReference>
<proteinExistence type="inferred from homology"/>
<dbReference type="InterPro" id="IPR050118">
    <property type="entry name" value="Pur/Pyrimidine_PRTase"/>
</dbReference>
<dbReference type="SUPFAM" id="SSF53271">
    <property type="entry name" value="PRTase-like"/>
    <property type="match status" value="1"/>
</dbReference>
<comment type="catalytic activity">
    <reaction evidence="5">
        <text>XMP + diphosphate = xanthine + 5-phospho-alpha-D-ribose 1-diphosphate</text>
        <dbReference type="Rhea" id="RHEA:10800"/>
        <dbReference type="ChEBI" id="CHEBI:17712"/>
        <dbReference type="ChEBI" id="CHEBI:33019"/>
        <dbReference type="ChEBI" id="CHEBI:57464"/>
        <dbReference type="ChEBI" id="CHEBI:58017"/>
        <dbReference type="EC" id="2.4.2.22"/>
    </reaction>
</comment>
<comment type="similarity">
    <text evidence="5">Belongs to the purine/pyrimidine phosphoribosyltransferase family. Xpt subfamily.</text>
</comment>
<dbReference type="CDD" id="cd06223">
    <property type="entry name" value="PRTases_typeI"/>
    <property type="match status" value="1"/>
</dbReference>
<comment type="pathway">
    <text evidence="5">Purine metabolism; XMP biosynthesis via salvage pathway; XMP from xanthine: step 1/1.</text>
</comment>
<keyword evidence="9" id="KW-1185">Reference proteome</keyword>
<dbReference type="Pfam" id="PF00156">
    <property type="entry name" value="Pribosyltran"/>
    <property type="match status" value="1"/>
</dbReference>
<feature type="binding site" evidence="5">
    <location>
        <position position="20"/>
    </location>
    <ligand>
        <name>xanthine</name>
        <dbReference type="ChEBI" id="CHEBI:17712"/>
    </ligand>
</feature>
<dbReference type="InterPro" id="IPR029057">
    <property type="entry name" value="PRTase-like"/>
</dbReference>
<organism evidence="8 9">
    <name type="scientific">Lacrimispora xylanolytica</name>
    <dbReference type="NCBI Taxonomy" id="29375"/>
    <lineage>
        <taxon>Bacteria</taxon>
        <taxon>Bacillati</taxon>
        <taxon>Bacillota</taxon>
        <taxon>Clostridia</taxon>
        <taxon>Lachnospirales</taxon>
        <taxon>Lachnospiraceae</taxon>
        <taxon>Lacrimispora</taxon>
    </lineage>
</organism>
<comment type="subunit">
    <text evidence="5">Homodimer.</text>
</comment>
<dbReference type="InterPro" id="IPR010079">
    <property type="entry name" value="Xanthine_PRibTrfase"/>
</dbReference>
<dbReference type="PANTHER" id="PTHR43864">
    <property type="entry name" value="HYPOXANTHINE/GUANINE PHOSPHORIBOSYLTRANSFERASE"/>
    <property type="match status" value="1"/>
</dbReference>
<dbReference type="RefSeq" id="WP_268115386.1">
    <property type="nucleotide sequence ID" value="NZ_CP113524.1"/>
</dbReference>
<protein>
    <recommendedName>
        <fullName evidence="5 6">Xanthine phosphoribosyltransferase</fullName>
        <shortName evidence="5">XPRTase</shortName>
        <ecNumber evidence="5 6">2.4.2.22</ecNumber>
    </recommendedName>
</protein>
<feature type="binding site" evidence="5">
    <location>
        <position position="27"/>
    </location>
    <ligand>
        <name>xanthine</name>
        <dbReference type="ChEBI" id="CHEBI:17712"/>
    </ligand>
</feature>
<accession>A0ABY7ACJ8</accession>
<evidence type="ECO:0000313" key="8">
    <source>
        <dbReference type="EMBL" id="WAJ24197.1"/>
    </source>
</evidence>
<dbReference type="Proteomes" id="UP001163115">
    <property type="component" value="Chromosome"/>
</dbReference>
<evidence type="ECO:0000313" key="9">
    <source>
        <dbReference type="Proteomes" id="UP001163115"/>
    </source>
</evidence>